<dbReference type="AlphaFoldDB" id="A0A0C2ZMN9"/>
<dbReference type="STRING" id="1036808.A0A0C2ZMN9"/>
<evidence type="ECO:0000313" key="2">
    <source>
        <dbReference type="Proteomes" id="UP000053989"/>
    </source>
</evidence>
<dbReference type="EMBL" id="KN822167">
    <property type="protein sequence ID" value="KIM53897.1"/>
    <property type="molecule type" value="Genomic_DNA"/>
</dbReference>
<dbReference type="SUPFAM" id="SSF140996">
    <property type="entry name" value="Hermes dimerisation domain"/>
    <property type="match status" value="1"/>
</dbReference>
<evidence type="ECO:0000313" key="1">
    <source>
        <dbReference type="EMBL" id="KIM53897.1"/>
    </source>
</evidence>
<reference evidence="2" key="2">
    <citation type="submission" date="2015-01" db="EMBL/GenBank/DDBJ databases">
        <title>Evolutionary Origins and Diversification of the Mycorrhizal Mutualists.</title>
        <authorList>
            <consortium name="DOE Joint Genome Institute"/>
            <consortium name="Mycorrhizal Genomics Consortium"/>
            <person name="Kohler A."/>
            <person name="Kuo A."/>
            <person name="Nagy L.G."/>
            <person name="Floudas D."/>
            <person name="Copeland A."/>
            <person name="Barry K.W."/>
            <person name="Cichocki N."/>
            <person name="Veneault-Fourrey C."/>
            <person name="LaButti K."/>
            <person name="Lindquist E.A."/>
            <person name="Lipzen A."/>
            <person name="Lundell T."/>
            <person name="Morin E."/>
            <person name="Murat C."/>
            <person name="Riley R."/>
            <person name="Ohm R."/>
            <person name="Sun H."/>
            <person name="Tunlid A."/>
            <person name="Henrissat B."/>
            <person name="Grigoriev I.V."/>
            <person name="Hibbett D.S."/>
            <person name="Martin F."/>
        </authorList>
    </citation>
    <scope>NUCLEOTIDE SEQUENCE [LARGE SCALE GENOMIC DNA]</scope>
    <source>
        <strain evidence="2">Foug A</strain>
    </source>
</reference>
<name>A0A0C2ZMN9_9AGAM</name>
<proteinExistence type="predicted"/>
<organism evidence="1 2">
    <name type="scientific">Scleroderma citrinum Foug A</name>
    <dbReference type="NCBI Taxonomy" id="1036808"/>
    <lineage>
        <taxon>Eukaryota</taxon>
        <taxon>Fungi</taxon>
        <taxon>Dikarya</taxon>
        <taxon>Basidiomycota</taxon>
        <taxon>Agaricomycotina</taxon>
        <taxon>Agaricomycetes</taxon>
        <taxon>Agaricomycetidae</taxon>
        <taxon>Boletales</taxon>
        <taxon>Sclerodermatineae</taxon>
        <taxon>Sclerodermataceae</taxon>
        <taxon>Scleroderma</taxon>
    </lineage>
</organism>
<reference evidence="1 2" key="1">
    <citation type="submission" date="2014-04" db="EMBL/GenBank/DDBJ databases">
        <authorList>
            <consortium name="DOE Joint Genome Institute"/>
            <person name="Kuo A."/>
            <person name="Kohler A."/>
            <person name="Nagy L.G."/>
            <person name="Floudas D."/>
            <person name="Copeland A."/>
            <person name="Barry K.W."/>
            <person name="Cichocki N."/>
            <person name="Veneault-Fourrey C."/>
            <person name="LaButti K."/>
            <person name="Lindquist E.A."/>
            <person name="Lipzen A."/>
            <person name="Lundell T."/>
            <person name="Morin E."/>
            <person name="Murat C."/>
            <person name="Sun H."/>
            <person name="Tunlid A."/>
            <person name="Henrissat B."/>
            <person name="Grigoriev I.V."/>
            <person name="Hibbett D.S."/>
            <person name="Martin F."/>
            <person name="Nordberg H.P."/>
            <person name="Cantor M.N."/>
            <person name="Hua S.X."/>
        </authorList>
    </citation>
    <scope>NUCLEOTIDE SEQUENCE [LARGE SCALE GENOMIC DNA]</scope>
    <source>
        <strain evidence="1 2">Foug A</strain>
    </source>
</reference>
<sequence length="149" mass="17317">RGVQRYLDTKDTRSSSNLRKHVRMCWGDKVLTAAGKVKDASKAWTKIIAPFLQTGSITESFEWKGKQARYSHRQHTRAETRAKIDHRVAESLQSYKIVNNSAFQCLMKTGRPEYYIPSHYTVAWDIKLVFACTWNHISKMLRVRLLALM</sequence>
<feature type="non-terminal residue" evidence="1">
    <location>
        <position position="1"/>
    </location>
</feature>
<dbReference type="InParanoid" id="A0A0C2ZMN9"/>
<gene>
    <name evidence="1" type="ORF">SCLCIDRAFT_137972</name>
</gene>
<keyword evidence="2" id="KW-1185">Reference proteome</keyword>
<dbReference type="HOGENOM" id="CLU_087375_1_1_1"/>
<protein>
    <submittedName>
        <fullName evidence="1">Uncharacterized protein</fullName>
    </submittedName>
</protein>
<accession>A0A0C2ZMN9</accession>
<dbReference type="Proteomes" id="UP000053989">
    <property type="component" value="Unassembled WGS sequence"/>
</dbReference>
<dbReference type="OrthoDB" id="2677917at2759"/>